<dbReference type="SUPFAM" id="SSF53098">
    <property type="entry name" value="Ribonuclease H-like"/>
    <property type="match status" value="1"/>
</dbReference>
<accession>A0ABV0J0P7</accession>
<dbReference type="Gene3D" id="3.30.420.10">
    <property type="entry name" value="Ribonuclease H-like superfamily/Ribonuclease H"/>
    <property type="match status" value="1"/>
</dbReference>
<keyword evidence="2" id="KW-0540">Nuclease</keyword>
<evidence type="ECO:0000259" key="1">
    <source>
        <dbReference type="Pfam" id="PF16473"/>
    </source>
</evidence>
<dbReference type="RefSeq" id="WP_347938004.1">
    <property type="nucleotide sequence ID" value="NZ_JBDXMI010000008.1"/>
</dbReference>
<dbReference type="Pfam" id="PF16473">
    <property type="entry name" value="Rv2179c-like"/>
    <property type="match status" value="1"/>
</dbReference>
<dbReference type="InterPro" id="IPR036397">
    <property type="entry name" value="RNaseH_sf"/>
</dbReference>
<reference evidence="2 3" key="1">
    <citation type="submission" date="2024-05" db="EMBL/GenBank/DDBJ databases">
        <authorList>
            <person name="De Oliveira J.P."/>
            <person name="Noriler S.A."/>
            <person name="De Oliveira A.G."/>
            <person name="Sipoli D.S."/>
        </authorList>
    </citation>
    <scope>NUCLEOTIDE SEQUENCE [LARGE SCALE GENOMIC DNA]</scope>
    <source>
        <strain evidence="2 3">LABIM192</strain>
    </source>
</reference>
<dbReference type="InterPro" id="IPR033390">
    <property type="entry name" value="Rv2179c-like"/>
</dbReference>
<name>A0ABV0J0P7_9NEIS</name>
<evidence type="ECO:0000313" key="3">
    <source>
        <dbReference type="Proteomes" id="UP001462502"/>
    </source>
</evidence>
<comment type="caution">
    <text evidence="2">The sequence shown here is derived from an EMBL/GenBank/DDBJ whole genome shotgun (WGS) entry which is preliminary data.</text>
</comment>
<dbReference type="InterPro" id="IPR012337">
    <property type="entry name" value="RNaseH-like_sf"/>
</dbReference>
<feature type="domain" description="3'-5' exoribonuclease Rv2179c-like" evidence="1">
    <location>
        <begin position="1"/>
        <end position="171"/>
    </location>
</feature>
<proteinExistence type="predicted"/>
<keyword evidence="2" id="KW-0269">Exonuclease</keyword>
<dbReference type="Proteomes" id="UP001462502">
    <property type="component" value="Unassembled WGS sequence"/>
</dbReference>
<evidence type="ECO:0000313" key="2">
    <source>
        <dbReference type="EMBL" id="MEO9387109.1"/>
    </source>
</evidence>
<organism evidence="2 3">
    <name type="scientific">Chromobacterium phragmitis</name>
    <dbReference type="NCBI Taxonomy" id="2202141"/>
    <lineage>
        <taxon>Bacteria</taxon>
        <taxon>Pseudomonadati</taxon>
        <taxon>Pseudomonadota</taxon>
        <taxon>Betaproteobacteria</taxon>
        <taxon>Neisseriales</taxon>
        <taxon>Chromobacteriaceae</taxon>
        <taxon>Chromobacterium</taxon>
    </lineage>
</organism>
<dbReference type="EC" id="3.1.-.-" evidence="2"/>
<keyword evidence="2" id="KW-0378">Hydrolase</keyword>
<gene>
    <name evidence="2" type="ORF">ABI908_23730</name>
</gene>
<protein>
    <submittedName>
        <fullName evidence="2">3'-5' exonuclease</fullName>
        <ecNumber evidence="2">3.1.-.-</ecNumber>
    </submittedName>
</protein>
<dbReference type="GO" id="GO:0004527">
    <property type="term" value="F:exonuclease activity"/>
    <property type="evidence" value="ECO:0007669"/>
    <property type="project" value="UniProtKB-KW"/>
</dbReference>
<keyword evidence="3" id="KW-1185">Reference proteome</keyword>
<dbReference type="EMBL" id="JBDXMI010000008">
    <property type="protein sequence ID" value="MEO9387109.1"/>
    <property type="molecule type" value="Genomic_DNA"/>
</dbReference>
<sequence>MVDMETLSTGVRPIILSIGAVMFDPEAWSTPEEILAAGGFWHANILIEEQIRAGRTADSDTFKWWMSQGREAVEALFTPPPVLLQTAVSQFVSWVGAPHTWKDIEFWSYGAATDIVWLNGALNDSSFPDVPYRNVNCLRTLAKITGVKCPEFGDKHNALHDAVAQAMWVQRCNEALRGMKQSWEAPR</sequence>